<keyword evidence="1" id="KW-0732">Signal</keyword>
<dbReference type="Proteomes" id="UP000187408">
    <property type="component" value="Unassembled WGS sequence"/>
</dbReference>
<dbReference type="InterPro" id="IPR026387">
    <property type="entry name" value="OMP_w_GlyGly"/>
</dbReference>
<dbReference type="STRING" id="1914305.BLW93_01055"/>
<dbReference type="AlphaFoldDB" id="A0A1R1MN93"/>
<dbReference type="EMBL" id="MOEN01000002">
    <property type="protein sequence ID" value="OMH41288.1"/>
    <property type="molecule type" value="Genomic_DNA"/>
</dbReference>
<evidence type="ECO:0008006" key="4">
    <source>
        <dbReference type="Google" id="ProtNLM"/>
    </source>
</evidence>
<dbReference type="OrthoDB" id="11310at2"/>
<proteinExistence type="predicted"/>
<feature type="signal peptide" evidence="1">
    <location>
        <begin position="1"/>
        <end position="21"/>
    </location>
</feature>
<evidence type="ECO:0000313" key="3">
    <source>
        <dbReference type="Proteomes" id="UP000187408"/>
    </source>
</evidence>
<accession>A0A1R1MN93</accession>
<organism evidence="2 3">
    <name type="scientific">Desulfurobacterium indicum</name>
    <dbReference type="NCBI Taxonomy" id="1914305"/>
    <lineage>
        <taxon>Bacteria</taxon>
        <taxon>Pseudomonadati</taxon>
        <taxon>Aquificota</taxon>
        <taxon>Aquificia</taxon>
        <taxon>Desulfurobacteriales</taxon>
        <taxon>Desulfurobacteriaceae</taxon>
        <taxon>Desulfurobacterium</taxon>
    </lineage>
</organism>
<comment type="caution">
    <text evidence="2">The sequence shown here is derived from an EMBL/GenBank/DDBJ whole genome shotgun (WGS) entry which is preliminary data.</text>
</comment>
<name>A0A1R1MN93_9BACT</name>
<keyword evidence="3" id="KW-1185">Reference proteome</keyword>
<protein>
    <recommendedName>
        <fullName evidence="4">Outer membrane protein beta-barrel domain-containing protein</fullName>
    </recommendedName>
</protein>
<evidence type="ECO:0000313" key="2">
    <source>
        <dbReference type="EMBL" id="OMH41288.1"/>
    </source>
</evidence>
<dbReference type="NCBIfam" id="TIGR04219">
    <property type="entry name" value="OMP_w_GlyGly"/>
    <property type="match status" value="1"/>
</dbReference>
<evidence type="ECO:0000256" key="1">
    <source>
        <dbReference type="SAM" id="SignalP"/>
    </source>
</evidence>
<feature type="chain" id="PRO_5012977845" description="Outer membrane protein beta-barrel domain-containing protein" evidence="1">
    <location>
        <begin position="22"/>
        <end position="254"/>
    </location>
</feature>
<gene>
    <name evidence="2" type="ORF">BLW93_01055</name>
</gene>
<sequence>MRKILGLLTVVLFVSSTAANALPLLTIEAGAGAVQEQPSGWINYQGTNADVKNDLNLGDETKPFGWVRIEHPLPIIPNVKIEATKYNFTGSRTITQQFQFAGKTFTANADIDSELRLDQYDLTLYWGVPFLGLATLGTTHLNFGLTLKYIDGYASVKSSTLGLDESTDFQVPLPMLYGQGDFGVGPVRVNAEVKWIGYSGNQFLDAKAEVRYSPIPLLFVGAGYRYENLKIDDIEDVSSDIKIKGPYLEAGLSF</sequence>
<reference evidence="2 3" key="1">
    <citation type="submission" date="2016-10" db="EMBL/GenBank/DDBJ databases">
        <title>Genome sequence of a sulfur-reducing bacterium Desulfurobacterium indicum K6013.</title>
        <authorList>
            <person name="Cao J."/>
            <person name="Shao Z."/>
            <person name="Alain K."/>
            <person name="Jebbar M."/>
        </authorList>
    </citation>
    <scope>NUCLEOTIDE SEQUENCE [LARGE SCALE GENOMIC DNA]</scope>
    <source>
        <strain evidence="2 3">K6013</strain>
    </source>
</reference>
<dbReference type="RefSeq" id="WP_076712260.1">
    <property type="nucleotide sequence ID" value="NZ_MOEN01000002.1"/>
</dbReference>